<dbReference type="RefSeq" id="WP_089060407.1">
    <property type="nucleotide sequence ID" value="NZ_CP022315.1"/>
</dbReference>
<feature type="compositionally biased region" description="Acidic residues" evidence="1">
    <location>
        <begin position="38"/>
        <end position="59"/>
    </location>
</feature>
<feature type="chain" id="PRO_5039133909" description="Lipoprotein" evidence="2">
    <location>
        <begin position="23"/>
        <end position="156"/>
    </location>
</feature>
<reference evidence="3 4" key="1">
    <citation type="submission" date="2017-07" db="EMBL/GenBank/DDBJ databases">
        <title>Virgibacillus sp. LM2416.</title>
        <authorList>
            <person name="Tak E.J."/>
            <person name="Bae J.-W."/>
        </authorList>
    </citation>
    <scope>NUCLEOTIDE SEQUENCE [LARGE SCALE GENOMIC DNA]</scope>
    <source>
        <strain evidence="3 4">LM2416</strain>
    </source>
</reference>
<proteinExistence type="predicted"/>
<sequence length="156" mass="17713">MRKILYLMLLTTLLLMTAACSSGDEEKSNEGQNGPNMEDSEGGAPEEDTTQSDETDTTDLTDGVDQVLVSLDELKTVITKSPDDNEKIKNTGIKVGEKWDEIEKMVEEKYPEDYENIEESLYPLKAEVKKDKLNMERINQLTSDTEKKVKEFKQKL</sequence>
<evidence type="ECO:0000313" key="4">
    <source>
        <dbReference type="Proteomes" id="UP000198312"/>
    </source>
</evidence>
<protein>
    <recommendedName>
        <fullName evidence="5">Lipoprotein</fullName>
    </recommendedName>
</protein>
<dbReference type="Proteomes" id="UP000198312">
    <property type="component" value="Chromosome"/>
</dbReference>
<keyword evidence="2" id="KW-0732">Signal</keyword>
<evidence type="ECO:0000256" key="1">
    <source>
        <dbReference type="SAM" id="MobiDB-lite"/>
    </source>
</evidence>
<organism evidence="3 4">
    <name type="scientific">Virgibacillus phasianinus</name>
    <dbReference type="NCBI Taxonomy" id="2017483"/>
    <lineage>
        <taxon>Bacteria</taxon>
        <taxon>Bacillati</taxon>
        <taxon>Bacillota</taxon>
        <taxon>Bacilli</taxon>
        <taxon>Bacillales</taxon>
        <taxon>Bacillaceae</taxon>
        <taxon>Virgibacillus</taxon>
    </lineage>
</organism>
<dbReference type="PROSITE" id="PS51257">
    <property type="entry name" value="PROKAR_LIPOPROTEIN"/>
    <property type="match status" value="1"/>
</dbReference>
<evidence type="ECO:0008006" key="5">
    <source>
        <dbReference type="Google" id="ProtNLM"/>
    </source>
</evidence>
<gene>
    <name evidence="3" type="ORF">CFK37_02435</name>
</gene>
<dbReference type="AlphaFoldDB" id="A0A220TZC3"/>
<dbReference type="EMBL" id="CP022315">
    <property type="protein sequence ID" value="ASK61130.1"/>
    <property type="molecule type" value="Genomic_DNA"/>
</dbReference>
<dbReference type="OrthoDB" id="2858248at2"/>
<feature type="region of interest" description="Disordered" evidence="1">
    <location>
        <begin position="21"/>
        <end position="64"/>
    </location>
</feature>
<feature type="signal peptide" evidence="2">
    <location>
        <begin position="1"/>
        <end position="22"/>
    </location>
</feature>
<evidence type="ECO:0000256" key="2">
    <source>
        <dbReference type="SAM" id="SignalP"/>
    </source>
</evidence>
<keyword evidence="4" id="KW-1185">Reference proteome</keyword>
<evidence type="ECO:0000313" key="3">
    <source>
        <dbReference type="EMBL" id="ASK61130.1"/>
    </source>
</evidence>
<dbReference type="KEGG" id="vil:CFK37_02435"/>
<name>A0A220TZC3_9BACI</name>
<accession>A0A220TZC3</accession>